<feature type="region of interest" description="Disordered" evidence="6">
    <location>
        <begin position="235"/>
        <end position="345"/>
    </location>
</feature>
<name>A0A2J8ACI2_9CHLO</name>
<keyword evidence="3" id="KW-0256">Endoplasmic reticulum</keyword>
<dbReference type="EMBL" id="PGGS01000063">
    <property type="protein sequence ID" value="PNH10213.1"/>
    <property type="molecule type" value="Genomic_DNA"/>
</dbReference>
<dbReference type="PANTHER" id="PTHR12630:SF1">
    <property type="entry name" value="GLUCOSIDASE 2 SUBUNIT BETA"/>
    <property type="match status" value="1"/>
</dbReference>
<feature type="compositionally biased region" description="Basic and acidic residues" evidence="6">
    <location>
        <begin position="188"/>
        <end position="198"/>
    </location>
</feature>
<evidence type="ECO:0000256" key="4">
    <source>
        <dbReference type="ARBA" id="ARBA00023157"/>
    </source>
</evidence>
<dbReference type="SUPFAM" id="SSF50911">
    <property type="entry name" value="Mannose 6-phosphate receptor domain"/>
    <property type="match status" value="1"/>
</dbReference>
<comment type="caution">
    <text evidence="9">The sequence shown here is derived from an EMBL/GenBank/DDBJ whole genome shotgun (WGS) entry which is preliminary data.</text>
</comment>
<feature type="compositionally biased region" description="Low complexity" evidence="6">
    <location>
        <begin position="325"/>
        <end position="334"/>
    </location>
</feature>
<dbReference type="GO" id="GO:0006491">
    <property type="term" value="P:N-glycan processing"/>
    <property type="evidence" value="ECO:0007669"/>
    <property type="project" value="TreeGrafter"/>
</dbReference>
<dbReference type="Gene3D" id="2.70.130.10">
    <property type="entry name" value="Mannose-6-phosphate receptor binding domain"/>
    <property type="match status" value="1"/>
</dbReference>
<feature type="chain" id="PRO_5014446082" description="Glucosidase 2 subunit beta" evidence="7">
    <location>
        <begin position="20"/>
        <end position="607"/>
    </location>
</feature>
<dbReference type="Proteomes" id="UP000236333">
    <property type="component" value="Unassembled WGS sequence"/>
</dbReference>
<reference evidence="9 10" key="1">
    <citation type="journal article" date="2017" name="Mol. Biol. Evol.">
        <title>The 4-celled Tetrabaena socialis nuclear genome reveals the essential components for genetic control of cell number at the origin of multicellularity in the volvocine lineage.</title>
        <authorList>
            <person name="Featherston J."/>
            <person name="Arakaki Y."/>
            <person name="Hanschen E.R."/>
            <person name="Ferris P.J."/>
            <person name="Michod R.E."/>
            <person name="Olson B.J.S.C."/>
            <person name="Nozaki H."/>
            <person name="Durand P.M."/>
        </authorList>
    </citation>
    <scope>NUCLEOTIDE SEQUENCE [LARGE SCALE GENOMIC DNA]</scope>
    <source>
        <strain evidence="9 10">NIES-571</strain>
    </source>
</reference>
<dbReference type="OrthoDB" id="28322at2759"/>
<keyword evidence="10" id="KW-1185">Reference proteome</keyword>
<dbReference type="InterPro" id="IPR044865">
    <property type="entry name" value="MRH_dom"/>
</dbReference>
<evidence type="ECO:0000256" key="7">
    <source>
        <dbReference type="SAM" id="SignalP"/>
    </source>
</evidence>
<dbReference type="AlphaFoldDB" id="A0A2J8ACI2"/>
<feature type="signal peptide" evidence="7">
    <location>
        <begin position="1"/>
        <end position="19"/>
    </location>
</feature>
<protein>
    <recommendedName>
        <fullName evidence="1">Glucosidase 2 subunit beta</fullName>
    </recommendedName>
</protein>
<evidence type="ECO:0000313" key="10">
    <source>
        <dbReference type="Proteomes" id="UP000236333"/>
    </source>
</evidence>
<evidence type="ECO:0000256" key="5">
    <source>
        <dbReference type="SAM" id="Coils"/>
    </source>
</evidence>
<feature type="compositionally biased region" description="Basic and acidic residues" evidence="6">
    <location>
        <begin position="308"/>
        <end position="323"/>
    </location>
</feature>
<evidence type="ECO:0000256" key="6">
    <source>
        <dbReference type="SAM" id="MobiDB-lite"/>
    </source>
</evidence>
<feature type="compositionally biased region" description="Low complexity" evidence="6">
    <location>
        <begin position="199"/>
        <end position="216"/>
    </location>
</feature>
<dbReference type="Pfam" id="PF12999">
    <property type="entry name" value="PRKCSH-like"/>
    <property type="match status" value="1"/>
</dbReference>
<accession>A0A2J8ACI2</accession>
<evidence type="ECO:0000256" key="3">
    <source>
        <dbReference type="ARBA" id="ARBA00022824"/>
    </source>
</evidence>
<dbReference type="InterPro" id="IPR009011">
    <property type="entry name" value="Man6P_isomerase_rcpt-bd_dom_sf"/>
</dbReference>
<keyword evidence="4" id="KW-1015">Disulfide bond</keyword>
<organism evidence="9 10">
    <name type="scientific">Tetrabaena socialis</name>
    <dbReference type="NCBI Taxonomy" id="47790"/>
    <lineage>
        <taxon>Eukaryota</taxon>
        <taxon>Viridiplantae</taxon>
        <taxon>Chlorophyta</taxon>
        <taxon>core chlorophytes</taxon>
        <taxon>Chlorophyceae</taxon>
        <taxon>CS clade</taxon>
        <taxon>Chlamydomonadales</taxon>
        <taxon>Tetrabaenaceae</taxon>
        <taxon>Tetrabaena</taxon>
    </lineage>
</organism>
<evidence type="ECO:0000259" key="8">
    <source>
        <dbReference type="PROSITE" id="PS51914"/>
    </source>
</evidence>
<dbReference type="Pfam" id="PF13015">
    <property type="entry name" value="PRKCSH_1"/>
    <property type="match status" value="1"/>
</dbReference>
<feature type="domain" description="MRH" evidence="8">
    <location>
        <begin position="482"/>
        <end position="578"/>
    </location>
</feature>
<dbReference type="GO" id="GO:0017177">
    <property type="term" value="C:glucosidase II complex"/>
    <property type="evidence" value="ECO:0007669"/>
    <property type="project" value="TreeGrafter"/>
</dbReference>
<gene>
    <name evidence="9" type="ORF">TSOC_003108</name>
</gene>
<dbReference type="InterPro" id="IPR028146">
    <property type="entry name" value="PRKCSH_N"/>
</dbReference>
<feature type="region of interest" description="Disordered" evidence="6">
    <location>
        <begin position="401"/>
        <end position="432"/>
    </location>
</feature>
<dbReference type="PANTHER" id="PTHR12630">
    <property type="entry name" value="N-LINKED OLIGOSACCHARIDE PROCESSING"/>
    <property type="match status" value="1"/>
</dbReference>
<feature type="compositionally biased region" description="Basic residues" evidence="6">
    <location>
        <begin position="415"/>
        <end position="426"/>
    </location>
</feature>
<feature type="region of interest" description="Disordered" evidence="6">
    <location>
        <begin position="188"/>
        <end position="222"/>
    </location>
</feature>
<keyword evidence="2 7" id="KW-0732">Signal</keyword>
<dbReference type="InterPro" id="IPR036607">
    <property type="entry name" value="PRKCSH"/>
</dbReference>
<evidence type="ECO:0000256" key="1">
    <source>
        <dbReference type="ARBA" id="ARBA00022387"/>
    </source>
</evidence>
<evidence type="ECO:0000313" key="9">
    <source>
        <dbReference type="EMBL" id="PNH10213.1"/>
    </source>
</evidence>
<feature type="compositionally biased region" description="Acidic residues" evidence="6">
    <location>
        <begin position="286"/>
        <end position="303"/>
    </location>
</feature>
<sequence length="607" mass="66994">MQLPLLLLALGLALARGDAIRGLNPDLASHYTGAGATFSCISGVAKTIPFARVNDDYCDCADGSDEPGTSACHNGRFYCRNLGHEPRLLAAAFVDDGVCDCCDGADEAKGTCKNTCLQASAVHKEALKLKITQFEEALSSKAEYISKARTFKADLHAKSGSIENDVAWQQSEVTRLKAEVDLLAQEDAARRAEEDAQRAAEQAIAEQAAQQQPGEELATEEHVAVADDQQELGDAGSHEQRELQEEGEQALPDEREETAEERGRRIASQWTNDPDAAATPASQDGVDGEEQQEALEEEGEPETAGDYSHQHRQQEGEYDHGEWQEPAPEAAATAAHRRREAPPETSEWEDLMLFVSVFKTWASRWLTTLSKLWSEGIRADVLEHRQRKKQLNMERMIQEGVREKNSRAAAAAQRNGRRPPQAHKAHVPSAAETGTPLGAAKAALLEAENVLKQLEKDKQDIQTYLYGNLDFGPDDIFLAFADQCFSSIQTRWTYEICFFKDATQREGYTNTVTVGRWRGFSPDYKQILYGGGEDCWNVGPRTMTVSMSCGLEEQLSDGEEPGTCAYQSKFTSPALCDDSEVTALRRQLQNLEAFELEVQALIAKDEL</sequence>
<evidence type="ECO:0000256" key="2">
    <source>
        <dbReference type="ARBA" id="ARBA00022729"/>
    </source>
</evidence>
<feature type="coiled-coil region" evidence="5">
    <location>
        <begin position="437"/>
        <end position="464"/>
    </location>
</feature>
<proteinExistence type="predicted"/>
<keyword evidence="5" id="KW-0175">Coiled coil</keyword>
<dbReference type="InterPro" id="IPR039794">
    <property type="entry name" value="Gtb1-like"/>
</dbReference>
<dbReference type="PROSITE" id="PS51914">
    <property type="entry name" value="MRH"/>
    <property type="match status" value="1"/>
</dbReference>